<dbReference type="Proteomes" id="UP000030686">
    <property type="component" value="Unassembled WGS sequence"/>
</dbReference>
<evidence type="ECO:0000313" key="3">
    <source>
        <dbReference type="EMBL" id="CDM31505.1"/>
    </source>
</evidence>
<name>W6Q579_PENRF</name>
<dbReference type="SUPFAM" id="SSF103473">
    <property type="entry name" value="MFS general substrate transporter"/>
    <property type="match status" value="1"/>
</dbReference>
<proteinExistence type="predicted"/>
<feature type="compositionally biased region" description="Basic and acidic residues" evidence="1">
    <location>
        <begin position="1"/>
        <end position="10"/>
    </location>
</feature>
<keyword evidence="2" id="KW-0472">Membrane</keyword>
<reference evidence="3" key="1">
    <citation type="journal article" date="2014" name="Nat. Commun.">
        <title>Multiple recent horizontal transfers of a large genomic region in cheese making fungi.</title>
        <authorList>
            <person name="Cheeseman K."/>
            <person name="Ropars J."/>
            <person name="Renault P."/>
            <person name="Dupont J."/>
            <person name="Gouzy J."/>
            <person name="Branca A."/>
            <person name="Abraham A.L."/>
            <person name="Ceppi M."/>
            <person name="Conseiller E."/>
            <person name="Debuchy R."/>
            <person name="Malagnac F."/>
            <person name="Goarin A."/>
            <person name="Silar P."/>
            <person name="Lacoste S."/>
            <person name="Sallet E."/>
            <person name="Bensimon A."/>
            <person name="Giraud T."/>
            <person name="Brygoo Y."/>
        </authorList>
    </citation>
    <scope>NUCLEOTIDE SEQUENCE [LARGE SCALE GENOMIC DNA]</scope>
    <source>
        <strain evidence="3">FM164</strain>
    </source>
</reference>
<keyword evidence="2" id="KW-1133">Transmembrane helix</keyword>
<feature type="transmembrane region" description="Helical" evidence="2">
    <location>
        <begin position="30"/>
        <end position="49"/>
    </location>
</feature>
<keyword evidence="4" id="KW-1185">Reference proteome</keyword>
<accession>W6Q579</accession>
<dbReference type="InterPro" id="IPR036259">
    <property type="entry name" value="MFS_trans_sf"/>
</dbReference>
<dbReference type="EMBL" id="HG792016">
    <property type="protein sequence ID" value="CDM31505.1"/>
    <property type="molecule type" value="Genomic_DNA"/>
</dbReference>
<dbReference type="OrthoDB" id="194139at2759"/>
<evidence type="ECO:0000313" key="4">
    <source>
        <dbReference type="Proteomes" id="UP000030686"/>
    </source>
</evidence>
<evidence type="ECO:0000256" key="2">
    <source>
        <dbReference type="SAM" id="Phobius"/>
    </source>
</evidence>
<dbReference type="AlphaFoldDB" id="W6Q579"/>
<organism evidence="3 4">
    <name type="scientific">Penicillium roqueforti (strain FM164)</name>
    <dbReference type="NCBI Taxonomy" id="1365484"/>
    <lineage>
        <taxon>Eukaryota</taxon>
        <taxon>Fungi</taxon>
        <taxon>Dikarya</taxon>
        <taxon>Ascomycota</taxon>
        <taxon>Pezizomycotina</taxon>
        <taxon>Eurotiomycetes</taxon>
        <taxon>Eurotiomycetidae</taxon>
        <taxon>Eurotiales</taxon>
        <taxon>Aspergillaceae</taxon>
        <taxon>Penicillium</taxon>
    </lineage>
</organism>
<feature type="region of interest" description="Disordered" evidence="1">
    <location>
        <begin position="1"/>
        <end position="23"/>
    </location>
</feature>
<evidence type="ECO:0000256" key="1">
    <source>
        <dbReference type="SAM" id="MobiDB-lite"/>
    </source>
</evidence>
<feature type="transmembrane region" description="Helical" evidence="2">
    <location>
        <begin position="168"/>
        <end position="187"/>
    </location>
</feature>
<feature type="transmembrane region" description="Helical" evidence="2">
    <location>
        <begin position="96"/>
        <end position="115"/>
    </location>
</feature>
<protein>
    <submittedName>
        <fullName evidence="3">Major facilitator superfamily domain, general substrate transporter</fullName>
    </submittedName>
</protein>
<feature type="transmembrane region" description="Helical" evidence="2">
    <location>
        <begin position="136"/>
        <end position="156"/>
    </location>
</feature>
<keyword evidence="2" id="KW-0812">Transmembrane</keyword>
<gene>
    <name evidence="3" type="ORF">PROQFM164_S02g001655</name>
</gene>
<sequence>MRIENHDRGNENAPLLESSFTPSPVQKPRLATFLLSLCIFFLSGGSAMIQVRSFYLSYSLGYQSYFQNTCGQLSILGRASACLAIFGSFLTGAPRIGLVIFGLILQTSGAGLNAICRSIAMSYMGAHDKSKMNAMIGIFETFGSMFAGSTLAWLFSQGMKLRGIWFGLPYYGLAAFSGLCLAGLFFLGPSQHQDLNDIDEPQRSTASDLD</sequence>